<sequence>MASGDPHLLLLPSPVPEELHQYSPKRGPYQPNAWCQQTDPDSCTIVVSSSKPRTAAQNSRRTIWDEPDAGFFNVTVIQLEEMNSGIWLFSTFFSCLAPTTSPVWTLTWLPTRTDRQLGVPHIQEGETRVAFLWGSIPGAKSNAPLCLGSAAPGLLVSVLCGLLVAKRLVL</sequence>
<proteinExistence type="predicted"/>
<dbReference type="InterPro" id="IPR013783">
    <property type="entry name" value="Ig-like_fold"/>
</dbReference>
<keyword evidence="1" id="KW-0732">Signal</keyword>
<name>A0A2K6EIJ4_PROCO</name>
<dbReference type="STRING" id="379532.ENSPCOP00000001558"/>
<dbReference type="Ensembl" id="ENSPCOT00000005546.1">
    <property type="protein sequence ID" value="ENSPCOP00000001558.1"/>
    <property type="gene ID" value="ENSPCOG00000004943.1"/>
</dbReference>
<dbReference type="Proteomes" id="UP000233160">
    <property type="component" value="Unassembled WGS sequence"/>
</dbReference>
<reference evidence="4" key="1">
    <citation type="submission" date="2025-08" db="UniProtKB">
        <authorList>
            <consortium name="Ensembl"/>
        </authorList>
    </citation>
    <scope>IDENTIFICATION</scope>
</reference>
<evidence type="ECO:0000256" key="1">
    <source>
        <dbReference type="ARBA" id="ARBA00022729"/>
    </source>
</evidence>
<protein>
    <submittedName>
        <fullName evidence="4">Uncharacterized protein</fullName>
    </submittedName>
</protein>
<keyword evidence="3" id="KW-0393">Immunoglobulin domain</keyword>
<dbReference type="PANTHER" id="PTHR16423">
    <property type="entry name" value="TREM-LIKE TRANSCRIPT PROTEIN"/>
    <property type="match status" value="1"/>
</dbReference>
<keyword evidence="2" id="KW-1015">Disulfide bond</keyword>
<dbReference type="AlphaFoldDB" id="A0A2K6EIJ4"/>
<evidence type="ECO:0000313" key="5">
    <source>
        <dbReference type="Proteomes" id="UP000233160"/>
    </source>
</evidence>
<dbReference type="PANTHER" id="PTHR16423:SF9">
    <property type="entry name" value="TREM-LIKE TRANSCRIPT 4 PROTEIN"/>
    <property type="match status" value="1"/>
</dbReference>
<accession>A0A2K6EIJ4</accession>
<dbReference type="GO" id="GO:0038023">
    <property type="term" value="F:signaling receptor activity"/>
    <property type="evidence" value="ECO:0007669"/>
    <property type="project" value="TreeGrafter"/>
</dbReference>
<organism evidence="4 5">
    <name type="scientific">Propithecus coquereli</name>
    <name type="common">Coquerel's sifaka</name>
    <name type="synonym">Propithecus verreauxi coquereli</name>
    <dbReference type="NCBI Taxonomy" id="379532"/>
    <lineage>
        <taxon>Eukaryota</taxon>
        <taxon>Metazoa</taxon>
        <taxon>Chordata</taxon>
        <taxon>Craniata</taxon>
        <taxon>Vertebrata</taxon>
        <taxon>Euteleostomi</taxon>
        <taxon>Mammalia</taxon>
        <taxon>Eutheria</taxon>
        <taxon>Euarchontoglires</taxon>
        <taxon>Primates</taxon>
        <taxon>Strepsirrhini</taxon>
        <taxon>Lemuriformes</taxon>
        <taxon>Indriidae</taxon>
        <taxon>Propithecus</taxon>
    </lineage>
</organism>
<dbReference type="GO" id="GO:0034157">
    <property type="term" value="P:positive regulation of toll-like receptor 7 signaling pathway"/>
    <property type="evidence" value="ECO:0007669"/>
    <property type="project" value="TreeGrafter"/>
</dbReference>
<evidence type="ECO:0000256" key="3">
    <source>
        <dbReference type="ARBA" id="ARBA00023319"/>
    </source>
</evidence>
<keyword evidence="5" id="KW-1185">Reference proteome</keyword>
<evidence type="ECO:0000256" key="2">
    <source>
        <dbReference type="ARBA" id="ARBA00023157"/>
    </source>
</evidence>
<dbReference type="GO" id="GO:0009986">
    <property type="term" value="C:cell surface"/>
    <property type="evidence" value="ECO:0007669"/>
    <property type="project" value="TreeGrafter"/>
</dbReference>
<dbReference type="InterPro" id="IPR052314">
    <property type="entry name" value="Immune_rcpt_domain"/>
</dbReference>
<reference evidence="4" key="2">
    <citation type="submission" date="2025-09" db="UniProtKB">
        <authorList>
            <consortium name="Ensembl"/>
        </authorList>
    </citation>
    <scope>IDENTIFICATION</scope>
</reference>
<dbReference type="OMA" id="WDKPNAS"/>
<dbReference type="Gene3D" id="2.60.40.10">
    <property type="entry name" value="Immunoglobulins"/>
    <property type="match status" value="1"/>
</dbReference>
<evidence type="ECO:0000313" key="4">
    <source>
        <dbReference type="Ensembl" id="ENSPCOP00000001558.1"/>
    </source>
</evidence>
<dbReference type="GeneTree" id="ENSGT00940000169754"/>